<dbReference type="InterPro" id="IPR050564">
    <property type="entry name" value="F420-G6PD/mer"/>
</dbReference>
<name>A0A3C1KF53_9MICO</name>
<protein>
    <submittedName>
        <fullName evidence="3">LLM class F420-dependent oxidoreductase</fullName>
    </submittedName>
</protein>
<keyword evidence="1" id="KW-0560">Oxidoreductase</keyword>
<dbReference type="SUPFAM" id="SSF51679">
    <property type="entry name" value="Bacterial luciferase-like"/>
    <property type="match status" value="1"/>
</dbReference>
<dbReference type="InterPro" id="IPR036661">
    <property type="entry name" value="Luciferase-like_sf"/>
</dbReference>
<dbReference type="CDD" id="cd01097">
    <property type="entry name" value="Tetrahydromethanopterin_reductase"/>
    <property type="match status" value="1"/>
</dbReference>
<sequence>MKLSMMLTYSGDPRLAAAEAADLEKAGIDVGWVPELYGFDAVSILGYLAAKTDTMELGSGIFNIYGRTPSTIAMTAAGLDAVSSGRFILGLGASGPQVIEGFHGVKYDKPLGRQREIMEICRAIWRREVVVHDGPNYQLPLPQDQGTGLGKPLKLINHPVREDIPIYLASLGPKNVELTAEVADGWLPAFFHPDKADGVWKADLDAGLAKRDPALGPLQVSTGGALCITDDDEMARKIRDAGRFMTALYVGGMGAKGKNFYNNIFRKYGYEQEAERIQDLYLDGKKDEAMALVPQDYLDATALVGDEGFVRERVEAYRAAGVTHLQISPTGPNPMADIEKVKSWVS</sequence>
<dbReference type="GO" id="GO:0016705">
    <property type="term" value="F:oxidoreductase activity, acting on paired donors, with incorporation or reduction of molecular oxygen"/>
    <property type="evidence" value="ECO:0007669"/>
    <property type="project" value="InterPro"/>
</dbReference>
<evidence type="ECO:0000256" key="1">
    <source>
        <dbReference type="ARBA" id="ARBA00023002"/>
    </source>
</evidence>
<dbReference type="InterPro" id="IPR011251">
    <property type="entry name" value="Luciferase-like_dom"/>
</dbReference>
<accession>A0A3C1KF53</accession>
<gene>
    <name evidence="3" type="ORF">DCP95_12040</name>
</gene>
<dbReference type="InterPro" id="IPR019951">
    <property type="entry name" value="F420_OxRdatse_Rv3520c_pred"/>
</dbReference>
<proteinExistence type="predicted"/>
<evidence type="ECO:0000313" key="3">
    <source>
        <dbReference type="EMBL" id="HAN25282.1"/>
    </source>
</evidence>
<dbReference type="AlphaFoldDB" id="A0A3C1KF53"/>
<dbReference type="NCBIfam" id="TIGR03559">
    <property type="entry name" value="F420_Rv3520c"/>
    <property type="match status" value="1"/>
</dbReference>
<organism evidence="3 4">
    <name type="scientific">Microbacterium ginsengisoli</name>
    <dbReference type="NCBI Taxonomy" id="400772"/>
    <lineage>
        <taxon>Bacteria</taxon>
        <taxon>Bacillati</taxon>
        <taxon>Actinomycetota</taxon>
        <taxon>Actinomycetes</taxon>
        <taxon>Micrococcales</taxon>
        <taxon>Microbacteriaceae</taxon>
        <taxon>Microbacterium</taxon>
    </lineage>
</organism>
<dbReference type="Proteomes" id="UP000257479">
    <property type="component" value="Unassembled WGS sequence"/>
</dbReference>
<evidence type="ECO:0000313" key="4">
    <source>
        <dbReference type="Proteomes" id="UP000257479"/>
    </source>
</evidence>
<evidence type="ECO:0000259" key="2">
    <source>
        <dbReference type="Pfam" id="PF00296"/>
    </source>
</evidence>
<dbReference type="PANTHER" id="PTHR43244:SF1">
    <property type="entry name" value="5,10-METHYLENETETRAHYDROMETHANOPTERIN REDUCTASE"/>
    <property type="match status" value="1"/>
</dbReference>
<comment type="caution">
    <text evidence="3">The sequence shown here is derived from an EMBL/GenBank/DDBJ whole genome shotgun (WGS) entry which is preliminary data.</text>
</comment>
<dbReference type="Pfam" id="PF00296">
    <property type="entry name" value="Bac_luciferase"/>
    <property type="match status" value="1"/>
</dbReference>
<dbReference type="EMBL" id="DMNG01000207">
    <property type="protein sequence ID" value="HAN25282.1"/>
    <property type="molecule type" value="Genomic_DNA"/>
</dbReference>
<reference evidence="3 4" key="1">
    <citation type="journal article" date="2018" name="Nat. Biotechnol.">
        <title>A standardized bacterial taxonomy based on genome phylogeny substantially revises the tree of life.</title>
        <authorList>
            <person name="Parks D.H."/>
            <person name="Chuvochina M."/>
            <person name="Waite D.W."/>
            <person name="Rinke C."/>
            <person name="Skarshewski A."/>
            <person name="Chaumeil P.A."/>
            <person name="Hugenholtz P."/>
        </authorList>
    </citation>
    <scope>NUCLEOTIDE SEQUENCE [LARGE SCALE GENOMIC DNA]</scope>
    <source>
        <strain evidence="3">UBA9152</strain>
    </source>
</reference>
<dbReference type="PANTHER" id="PTHR43244">
    <property type="match status" value="1"/>
</dbReference>
<dbReference type="Gene3D" id="3.20.20.30">
    <property type="entry name" value="Luciferase-like domain"/>
    <property type="match status" value="1"/>
</dbReference>
<feature type="domain" description="Luciferase-like" evidence="2">
    <location>
        <begin position="5"/>
        <end position="324"/>
    </location>
</feature>